<dbReference type="PANTHER" id="PTHR36616:SF5">
    <property type="entry name" value="DIS3-EXONUCLEASE-LIKE PROTEIN"/>
    <property type="match status" value="1"/>
</dbReference>
<name>A0AA86VWC5_9FABA</name>
<feature type="signal peptide" evidence="1">
    <location>
        <begin position="1"/>
        <end position="18"/>
    </location>
</feature>
<evidence type="ECO:0000313" key="2">
    <source>
        <dbReference type="EMBL" id="CAJ1910962.1"/>
    </source>
</evidence>
<sequence>MLQLLIVVAFSSVPLTLYIPPVRNFNLFVHTLQSFLQDSSLFSFRAFFRIRLAFSRIFNSIVHVTW</sequence>
<evidence type="ECO:0000313" key="3">
    <source>
        <dbReference type="Proteomes" id="UP001189624"/>
    </source>
</evidence>
<protein>
    <submittedName>
        <fullName evidence="2">Uncharacterized protein</fullName>
    </submittedName>
</protein>
<organism evidence="2 3">
    <name type="scientific">Sphenostylis stenocarpa</name>
    <dbReference type="NCBI Taxonomy" id="92480"/>
    <lineage>
        <taxon>Eukaryota</taxon>
        <taxon>Viridiplantae</taxon>
        <taxon>Streptophyta</taxon>
        <taxon>Embryophyta</taxon>
        <taxon>Tracheophyta</taxon>
        <taxon>Spermatophyta</taxon>
        <taxon>Magnoliopsida</taxon>
        <taxon>eudicotyledons</taxon>
        <taxon>Gunneridae</taxon>
        <taxon>Pentapetalae</taxon>
        <taxon>rosids</taxon>
        <taxon>fabids</taxon>
        <taxon>Fabales</taxon>
        <taxon>Fabaceae</taxon>
        <taxon>Papilionoideae</taxon>
        <taxon>50 kb inversion clade</taxon>
        <taxon>NPAAA clade</taxon>
        <taxon>indigoferoid/millettioid clade</taxon>
        <taxon>Phaseoleae</taxon>
        <taxon>Sphenostylis</taxon>
    </lineage>
</organism>
<reference evidence="2" key="1">
    <citation type="submission" date="2023-10" db="EMBL/GenBank/DDBJ databases">
        <authorList>
            <person name="Domelevo Entfellner J.-B."/>
        </authorList>
    </citation>
    <scope>NUCLEOTIDE SEQUENCE</scope>
</reference>
<evidence type="ECO:0000256" key="1">
    <source>
        <dbReference type="SAM" id="SignalP"/>
    </source>
</evidence>
<accession>A0AA86VWC5</accession>
<feature type="chain" id="PRO_5041704186" evidence="1">
    <location>
        <begin position="19"/>
        <end position="66"/>
    </location>
</feature>
<dbReference type="EMBL" id="OY731398">
    <property type="protein sequence ID" value="CAJ1910962.1"/>
    <property type="molecule type" value="Genomic_DNA"/>
</dbReference>
<dbReference type="Gramene" id="rna-AYBTSS11_LOCUS3442">
    <property type="protein sequence ID" value="CAJ1910962.1"/>
    <property type="gene ID" value="gene-AYBTSS11_LOCUS3442"/>
</dbReference>
<proteinExistence type="predicted"/>
<dbReference type="AlphaFoldDB" id="A0AA86VWC5"/>
<keyword evidence="1" id="KW-0732">Signal</keyword>
<dbReference type="Proteomes" id="UP001189624">
    <property type="component" value="Chromosome 1"/>
</dbReference>
<dbReference type="PANTHER" id="PTHR36616">
    <property type="entry name" value="BNAC07G32700D PROTEIN"/>
    <property type="match status" value="1"/>
</dbReference>
<keyword evidence="3" id="KW-1185">Reference proteome</keyword>
<gene>
    <name evidence="2" type="ORF">AYBTSS11_LOCUS3442</name>
</gene>